<gene>
    <name evidence="1" type="ORF">FYJ73_06075</name>
</gene>
<sequence length="144" mass="16966">MSFQTDYGVKYYAGFDPDDVSLPEELVWQFAIVNINNKKSPRDSKVRQTIIAIVENFFLQNNEVMLYICETGDGKQSMRNRLFSYWINYHKKNWNVSFWSSSVKDENGVVNYATIIVRNDNPRFDKIAEKFADTIQLFNEKPKE</sequence>
<dbReference type="EMBL" id="VUNG01000011">
    <property type="protein sequence ID" value="MST84237.1"/>
    <property type="molecule type" value="Genomic_DNA"/>
</dbReference>
<dbReference type="AlphaFoldDB" id="A0A7K0KE72"/>
<proteinExistence type="predicted"/>
<accession>A0A7K0KE72</accession>
<organism evidence="1 2">
    <name type="scientific">Hallella mizrahii</name>
    <dbReference type="NCBI Taxonomy" id="2606637"/>
    <lineage>
        <taxon>Bacteria</taxon>
        <taxon>Pseudomonadati</taxon>
        <taxon>Bacteroidota</taxon>
        <taxon>Bacteroidia</taxon>
        <taxon>Bacteroidales</taxon>
        <taxon>Prevotellaceae</taxon>
        <taxon>Hallella</taxon>
    </lineage>
</organism>
<evidence type="ECO:0000313" key="2">
    <source>
        <dbReference type="Proteomes" id="UP000438914"/>
    </source>
</evidence>
<evidence type="ECO:0000313" key="1">
    <source>
        <dbReference type="EMBL" id="MST84237.1"/>
    </source>
</evidence>
<keyword evidence="2" id="KW-1185">Reference proteome</keyword>
<name>A0A7K0KE72_9BACT</name>
<reference evidence="1 2" key="1">
    <citation type="submission" date="2019-08" db="EMBL/GenBank/DDBJ databases">
        <title>In-depth cultivation of the pig gut microbiome towards novel bacterial diversity and tailored functional studies.</title>
        <authorList>
            <person name="Wylensek D."/>
            <person name="Hitch T.C.A."/>
            <person name="Clavel T."/>
        </authorList>
    </citation>
    <scope>NUCLEOTIDE SEQUENCE [LARGE SCALE GENOMIC DNA]</scope>
    <source>
        <strain evidence="1 2">LKV-178-WT-2A</strain>
    </source>
</reference>
<dbReference type="Pfam" id="PF19666">
    <property type="entry name" value="DUF6169"/>
    <property type="match status" value="1"/>
</dbReference>
<protein>
    <submittedName>
        <fullName evidence="1">Uncharacterized protein</fullName>
    </submittedName>
</protein>
<dbReference type="Proteomes" id="UP000438914">
    <property type="component" value="Unassembled WGS sequence"/>
</dbReference>
<dbReference type="InterPro" id="IPR046167">
    <property type="entry name" value="DUF6169"/>
</dbReference>
<comment type="caution">
    <text evidence="1">The sequence shown here is derived from an EMBL/GenBank/DDBJ whole genome shotgun (WGS) entry which is preliminary data.</text>
</comment>